<dbReference type="InParanoid" id="G4TUP9"/>
<dbReference type="AlphaFoldDB" id="G4TUP9"/>
<dbReference type="HOGENOM" id="CLU_627162_0_0_1"/>
<proteinExistence type="predicted"/>
<dbReference type="OrthoDB" id="3232644at2759"/>
<dbReference type="Proteomes" id="UP000007148">
    <property type="component" value="Unassembled WGS sequence"/>
</dbReference>
<dbReference type="SUPFAM" id="SSF52047">
    <property type="entry name" value="RNI-like"/>
    <property type="match status" value="1"/>
</dbReference>
<name>G4TUP9_SERID</name>
<reference evidence="1 2" key="1">
    <citation type="journal article" date="2011" name="PLoS Pathog.">
        <title>Endophytic Life Strategies Decoded by Genome and Transcriptome Analyses of the Mutualistic Root Symbiont Piriformospora indica.</title>
        <authorList>
            <person name="Zuccaro A."/>
            <person name="Lahrmann U."/>
            <person name="Guldener U."/>
            <person name="Langen G."/>
            <person name="Pfiffi S."/>
            <person name="Biedenkopf D."/>
            <person name="Wong P."/>
            <person name="Samans B."/>
            <person name="Grimm C."/>
            <person name="Basiewicz M."/>
            <person name="Murat C."/>
            <person name="Martin F."/>
            <person name="Kogel K.H."/>
        </authorList>
    </citation>
    <scope>NUCLEOTIDE SEQUENCE [LARGE SCALE GENOMIC DNA]</scope>
    <source>
        <strain evidence="1 2">DSM 11827</strain>
    </source>
</reference>
<sequence length="437" mass="48770">MSQPSPPRAELPLPDELVRVILKISTRMPAAFETAVIEQFDPPQALKVANKIAASISFKLALGRVCKTFQELMEEFLYESIVIFRVEQLFPAIRSFQTMLSSTTYKIFRGERCLRLDIALGHRSQRFGVASWKDQWPWVTHALATLLTACPKLQILVLHSPPNTSYHSPLPTYSTLWMQIASNLTNLQVFANSLADMTEQDLIQIIGSLRSLEMVHVQAVRTGAPTFAPLPPIRTARLFRADDIAQCILTYETASWPTNSSDSASAPKLHSIHPGSQGTKLLELIESPRLTTLSIPERGSDAFFAAQFESKATITRLVFNAESSTDNMWMILRNFPKVSEFKIVGVVAHDSMEHHFGHLEILEVSRLSSEDASYLLEIIATGKLPKLRELVLSDIHQSTIDEALQNQVDEFAARGITLHAKTENPKPVGIFKAGLGW</sequence>
<organism evidence="1 2">
    <name type="scientific">Serendipita indica (strain DSM 11827)</name>
    <name type="common">Root endophyte fungus</name>
    <name type="synonym">Piriformospora indica</name>
    <dbReference type="NCBI Taxonomy" id="1109443"/>
    <lineage>
        <taxon>Eukaryota</taxon>
        <taxon>Fungi</taxon>
        <taxon>Dikarya</taxon>
        <taxon>Basidiomycota</taxon>
        <taxon>Agaricomycotina</taxon>
        <taxon>Agaricomycetes</taxon>
        <taxon>Sebacinales</taxon>
        <taxon>Serendipitaceae</taxon>
        <taxon>Serendipita</taxon>
    </lineage>
</organism>
<comment type="caution">
    <text evidence="1">The sequence shown here is derived from an EMBL/GenBank/DDBJ whole genome shotgun (WGS) entry which is preliminary data.</text>
</comment>
<gene>
    <name evidence="1" type="ORF">PIIN_09027</name>
</gene>
<accession>G4TUP9</accession>
<dbReference type="EMBL" id="CAFZ01000390">
    <property type="protein sequence ID" value="CCA75042.1"/>
    <property type="molecule type" value="Genomic_DNA"/>
</dbReference>
<dbReference type="InterPro" id="IPR032675">
    <property type="entry name" value="LRR_dom_sf"/>
</dbReference>
<evidence type="ECO:0000313" key="1">
    <source>
        <dbReference type="EMBL" id="CCA75042.1"/>
    </source>
</evidence>
<keyword evidence="2" id="KW-1185">Reference proteome</keyword>
<dbReference type="Gene3D" id="3.80.10.10">
    <property type="entry name" value="Ribonuclease Inhibitor"/>
    <property type="match status" value="1"/>
</dbReference>
<evidence type="ECO:0000313" key="2">
    <source>
        <dbReference type="Proteomes" id="UP000007148"/>
    </source>
</evidence>
<protein>
    <submittedName>
        <fullName evidence="1">Uncharacterized protein</fullName>
    </submittedName>
</protein>